<dbReference type="InterPro" id="IPR016071">
    <property type="entry name" value="Staphylococal_nuclease_OB-fold"/>
</dbReference>
<dbReference type="SUPFAM" id="SSF50199">
    <property type="entry name" value="Staphylococcal nuclease"/>
    <property type="match status" value="1"/>
</dbReference>
<dbReference type="PROSITE" id="PS50830">
    <property type="entry name" value="TNASE_3"/>
    <property type="match status" value="1"/>
</dbReference>
<dbReference type="EMBL" id="LAZR01017865">
    <property type="protein sequence ID" value="KKL98646.1"/>
    <property type="molecule type" value="Genomic_DNA"/>
</dbReference>
<evidence type="ECO:0000259" key="1">
    <source>
        <dbReference type="PROSITE" id="PS50830"/>
    </source>
</evidence>
<gene>
    <name evidence="2" type="ORF">LCGC14_1822340</name>
</gene>
<evidence type="ECO:0000313" key="2">
    <source>
        <dbReference type="EMBL" id="KKL98646.1"/>
    </source>
</evidence>
<organism evidence="2">
    <name type="scientific">marine sediment metagenome</name>
    <dbReference type="NCBI Taxonomy" id="412755"/>
    <lineage>
        <taxon>unclassified sequences</taxon>
        <taxon>metagenomes</taxon>
        <taxon>ecological metagenomes</taxon>
    </lineage>
</organism>
<dbReference type="Gene3D" id="2.40.50.90">
    <property type="match status" value="1"/>
</dbReference>
<accession>A0A0F9H6N8</accession>
<dbReference type="InterPro" id="IPR002071">
    <property type="entry name" value="Thermonucl_AS"/>
</dbReference>
<dbReference type="Pfam" id="PF00565">
    <property type="entry name" value="SNase"/>
    <property type="match status" value="1"/>
</dbReference>
<proteinExistence type="predicted"/>
<name>A0A0F9H6N8_9ZZZZ</name>
<feature type="domain" description="TNase-like" evidence="1">
    <location>
        <begin position="17"/>
        <end position="108"/>
    </location>
</feature>
<comment type="caution">
    <text evidence="2">The sequence shown here is derived from an EMBL/GenBank/DDBJ whole genome shotgun (WGS) entry which is preliminary data.</text>
</comment>
<dbReference type="SMART" id="SM00318">
    <property type="entry name" value="SNc"/>
    <property type="match status" value="1"/>
</dbReference>
<dbReference type="GO" id="GO:0004518">
    <property type="term" value="F:nuclease activity"/>
    <property type="evidence" value="ECO:0007669"/>
    <property type="project" value="InterPro"/>
</dbReference>
<sequence>MMDTVQSALDNIHKITEDFDAEVVKVHDGDTITLLAGFREFTFPLRFLGIDAPEMNAGGETTRDWLRNRILGKTVKIMINVKNRVDKYGRLLGRVFHGGLDVGDEMLRFNMVTTFENRREAQLPNLDKVFSSKQWF</sequence>
<dbReference type="InterPro" id="IPR035437">
    <property type="entry name" value="SNase_OB-fold_sf"/>
</dbReference>
<dbReference type="PROSITE" id="PS01284">
    <property type="entry name" value="TNASE_2"/>
    <property type="match status" value="1"/>
</dbReference>
<dbReference type="AlphaFoldDB" id="A0A0F9H6N8"/>
<reference evidence="2" key="1">
    <citation type="journal article" date="2015" name="Nature">
        <title>Complex archaea that bridge the gap between prokaryotes and eukaryotes.</title>
        <authorList>
            <person name="Spang A."/>
            <person name="Saw J.H."/>
            <person name="Jorgensen S.L."/>
            <person name="Zaremba-Niedzwiedzka K."/>
            <person name="Martijn J."/>
            <person name="Lind A.E."/>
            <person name="van Eijk R."/>
            <person name="Schleper C."/>
            <person name="Guy L."/>
            <person name="Ettema T.J."/>
        </authorList>
    </citation>
    <scope>NUCLEOTIDE SEQUENCE</scope>
</reference>
<protein>
    <recommendedName>
        <fullName evidence="1">TNase-like domain-containing protein</fullName>
    </recommendedName>
</protein>
<dbReference type="GO" id="GO:0003676">
    <property type="term" value="F:nucleic acid binding"/>
    <property type="evidence" value="ECO:0007669"/>
    <property type="project" value="InterPro"/>
</dbReference>